<name>A0ABP3J999_9ACTN</name>
<evidence type="ECO:0000256" key="2">
    <source>
        <dbReference type="ARBA" id="ARBA00022723"/>
    </source>
</evidence>
<evidence type="ECO:0000256" key="1">
    <source>
        <dbReference type="ARBA" id="ARBA00001946"/>
    </source>
</evidence>
<dbReference type="Pfam" id="PF03328">
    <property type="entry name" value="HpcH_HpaI"/>
    <property type="match status" value="1"/>
</dbReference>
<accession>A0ABP3J999</accession>
<organism evidence="5 6">
    <name type="scientific">Streptomyces olivaceiscleroticus</name>
    <dbReference type="NCBI Taxonomy" id="68245"/>
    <lineage>
        <taxon>Bacteria</taxon>
        <taxon>Bacillati</taxon>
        <taxon>Actinomycetota</taxon>
        <taxon>Actinomycetes</taxon>
        <taxon>Kitasatosporales</taxon>
        <taxon>Streptomycetaceae</taxon>
        <taxon>Streptomyces</taxon>
    </lineage>
</organism>
<dbReference type="EMBL" id="BAAABY010000007">
    <property type="protein sequence ID" value="GAA0446165.1"/>
    <property type="molecule type" value="Genomic_DNA"/>
</dbReference>
<keyword evidence="6" id="KW-1185">Reference proteome</keyword>
<feature type="domain" description="HpcH/HpaI aldolase/citrate lyase" evidence="4">
    <location>
        <begin position="17"/>
        <end position="220"/>
    </location>
</feature>
<evidence type="ECO:0000259" key="4">
    <source>
        <dbReference type="Pfam" id="PF03328"/>
    </source>
</evidence>
<evidence type="ECO:0000313" key="6">
    <source>
        <dbReference type="Proteomes" id="UP001500909"/>
    </source>
</evidence>
<dbReference type="GO" id="GO:0016829">
    <property type="term" value="F:lyase activity"/>
    <property type="evidence" value="ECO:0007669"/>
    <property type="project" value="UniProtKB-KW"/>
</dbReference>
<comment type="caution">
    <text evidence="5">The sequence shown here is derived from an EMBL/GenBank/DDBJ whole genome shotgun (WGS) entry which is preliminary data.</text>
</comment>
<comment type="cofactor">
    <cofactor evidence="1">
        <name>Mg(2+)</name>
        <dbReference type="ChEBI" id="CHEBI:18420"/>
    </cofactor>
</comment>
<sequence>MTAADATPYAAALAAARSLLFVPGNRADRYAKAAAAGADGVIVDLEDAVAPESKDAARDAVAGWLAGGARAVVRINPPGTEWHAADLAMAAAHGVPVLLPKAEDPADLAAVADRTGGRLPVLALVETAAGVENAAALCRAPNVVRAAFGNIDLAAQLGVDPDDHQALAYARSRLVCASAAAGLAPPLDGVTAGLAADGPLPADVAHARRLGFGGKLCIHPRQLGAVHEGFTPSADEQEWARRVLAAEGPVTVVDGQMVDRPVLERARRVLAAAGRG</sequence>
<keyword evidence="2" id="KW-0479">Metal-binding</keyword>
<reference evidence="6" key="1">
    <citation type="journal article" date="2019" name="Int. J. Syst. Evol. Microbiol.">
        <title>The Global Catalogue of Microorganisms (GCM) 10K type strain sequencing project: providing services to taxonomists for standard genome sequencing and annotation.</title>
        <authorList>
            <consortium name="The Broad Institute Genomics Platform"/>
            <consortium name="The Broad Institute Genome Sequencing Center for Infectious Disease"/>
            <person name="Wu L."/>
            <person name="Ma J."/>
        </authorList>
    </citation>
    <scope>NUCLEOTIDE SEQUENCE [LARGE SCALE GENOMIC DNA]</scope>
    <source>
        <strain evidence="6">JCM 4805</strain>
    </source>
</reference>
<proteinExistence type="predicted"/>
<gene>
    <name evidence="5" type="ORF">GCM10010361_07550</name>
</gene>
<dbReference type="InterPro" id="IPR040442">
    <property type="entry name" value="Pyrv_kinase-like_dom_sf"/>
</dbReference>
<dbReference type="RefSeq" id="WP_346092959.1">
    <property type="nucleotide sequence ID" value="NZ_BAAABY010000007.1"/>
</dbReference>
<keyword evidence="3" id="KW-0460">Magnesium</keyword>
<dbReference type="InterPro" id="IPR005000">
    <property type="entry name" value="Aldolase/citrate-lyase_domain"/>
</dbReference>
<protein>
    <submittedName>
        <fullName evidence="5">CoA ester lyase</fullName>
    </submittedName>
</protein>
<dbReference type="SUPFAM" id="SSF51621">
    <property type="entry name" value="Phosphoenolpyruvate/pyruvate domain"/>
    <property type="match status" value="1"/>
</dbReference>
<dbReference type="InterPro" id="IPR011206">
    <property type="entry name" value="Citrate_lyase_beta/mcl1/mcl2"/>
</dbReference>
<evidence type="ECO:0000256" key="3">
    <source>
        <dbReference type="ARBA" id="ARBA00022842"/>
    </source>
</evidence>
<dbReference type="PIRSF" id="PIRSF015582">
    <property type="entry name" value="Cit_lyase_B"/>
    <property type="match status" value="1"/>
</dbReference>
<dbReference type="Gene3D" id="3.20.20.60">
    <property type="entry name" value="Phosphoenolpyruvate-binding domains"/>
    <property type="match status" value="1"/>
</dbReference>
<dbReference type="PANTHER" id="PTHR32308:SF10">
    <property type="entry name" value="CITRATE LYASE SUBUNIT BETA"/>
    <property type="match status" value="1"/>
</dbReference>
<dbReference type="InterPro" id="IPR015813">
    <property type="entry name" value="Pyrv/PenolPyrv_kinase-like_dom"/>
</dbReference>
<dbReference type="Proteomes" id="UP001500909">
    <property type="component" value="Unassembled WGS sequence"/>
</dbReference>
<dbReference type="PANTHER" id="PTHR32308">
    <property type="entry name" value="LYASE BETA SUBUNIT, PUTATIVE (AFU_ORTHOLOGUE AFUA_4G13030)-RELATED"/>
    <property type="match status" value="1"/>
</dbReference>
<keyword evidence="5" id="KW-0456">Lyase</keyword>
<evidence type="ECO:0000313" key="5">
    <source>
        <dbReference type="EMBL" id="GAA0446165.1"/>
    </source>
</evidence>